<dbReference type="GO" id="GO:0005829">
    <property type="term" value="C:cytosol"/>
    <property type="evidence" value="ECO:0007669"/>
    <property type="project" value="TreeGrafter"/>
</dbReference>
<dbReference type="Proteomes" id="UP000253940">
    <property type="component" value="Chromosome"/>
</dbReference>
<comment type="similarity">
    <text evidence="1 2">Belongs to the UPF0301 (AlgH) family.</text>
</comment>
<dbReference type="RefSeq" id="WP_114897562.1">
    <property type="nucleotide sequence ID" value="NZ_CP031222.1"/>
</dbReference>
<dbReference type="AlphaFoldDB" id="A0A345P2E1"/>
<name>A0A345P2E1_9GAMM</name>
<protein>
    <recommendedName>
        <fullName evidence="2">UPF0301 protein HYN46_00155</fullName>
    </recommendedName>
</protein>
<evidence type="ECO:0000313" key="4">
    <source>
        <dbReference type="Proteomes" id="UP000253940"/>
    </source>
</evidence>
<dbReference type="HAMAP" id="MF_00758">
    <property type="entry name" value="UPF0301"/>
    <property type="match status" value="1"/>
</dbReference>
<evidence type="ECO:0000256" key="1">
    <source>
        <dbReference type="ARBA" id="ARBA00009600"/>
    </source>
</evidence>
<evidence type="ECO:0000313" key="3">
    <source>
        <dbReference type="EMBL" id="AXI01450.1"/>
    </source>
</evidence>
<dbReference type="InterPro" id="IPR003774">
    <property type="entry name" value="AlgH-like"/>
</dbReference>
<dbReference type="Gene3D" id="3.40.1740.10">
    <property type="entry name" value="VC0467-like"/>
    <property type="match status" value="1"/>
</dbReference>
<proteinExistence type="inferred from homology"/>
<dbReference type="PANTHER" id="PTHR30327">
    <property type="entry name" value="UNCHARACTERIZED PROTEIN YQGE"/>
    <property type="match status" value="1"/>
</dbReference>
<dbReference type="SUPFAM" id="SSF143456">
    <property type="entry name" value="VC0467-like"/>
    <property type="match status" value="1"/>
</dbReference>
<accession>A0A345P2E1</accession>
<evidence type="ECO:0000256" key="2">
    <source>
        <dbReference type="HAMAP-Rule" id="MF_00758"/>
    </source>
</evidence>
<dbReference type="OrthoDB" id="9807486at2"/>
<dbReference type="EMBL" id="CP031222">
    <property type="protein sequence ID" value="AXI01450.1"/>
    <property type="molecule type" value="Genomic_DNA"/>
</dbReference>
<keyword evidence="4" id="KW-1185">Reference proteome</keyword>
<sequence>MPKTFLHQNLTHRCLIAPRDSDAIANDDFFADSLIYIARHDEEGAMGLLLNRPSTVGISELLSDLQIVSDLVNPHAVLQGGPMRPEVGFVLHTGQPVWHSSIAVSENVCITTSKDILEAIAHNEGVGNYQIMLGFASWGAGQLEAELKRGDWLVCEPDMELLFNLPYDERWSAAAAKFGVNSPWLSSEVGHA</sequence>
<dbReference type="Pfam" id="PF02622">
    <property type="entry name" value="DUF179"/>
    <property type="match status" value="1"/>
</dbReference>
<gene>
    <name evidence="3" type="ORF">HYN46_00155</name>
</gene>
<organism evidence="3 4">
    <name type="scientific">Aquirhabdus parva</name>
    <dbReference type="NCBI Taxonomy" id="2283318"/>
    <lineage>
        <taxon>Bacteria</taxon>
        <taxon>Pseudomonadati</taxon>
        <taxon>Pseudomonadota</taxon>
        <taxon>Gammaproteobacteria</taxon>
        <taxon>Moraxellales</taxon>
        <taxon>Moraxellaceae</taxon>
        <taxon>Aquirhabdus</taxon>
    </lineage>
</organism>
<reference evidence="3 4" key="1">
    <citation type="submission" date="2018-07" db="EMBL/GenBank/DDBJ databases">
        <title>Genome sequencing of Moraxellaceae gen. HYN0046.</title>
        <authorList>
            <person name="Kim M."/>
            <person name="Yi H."/>
        </authorList>
    </citation>
    <scope>NUCLEOTIDE SEQUENCE [LARGE SCALE GENOMIC DNA]</scope>
    <source>
        <strain evidence="3 4">HYN0046</strain>
    </source>
</reference>
<dbReference type="KEGG" id="mbah:HYN46_00155"/>
<dbReference type="PANTHER" id="PTHR30327:SF1">
    <property type="entry name" value="UPF0301 PROTEIN YQGE"/>
    <property type="match status" value="1"/>
</dbReference>